<evidence type="ECO:0000313" key="1">
    <source>
        <dbReference type="EMBL" id="CAG9574303.1"/>
    </source>
</evidence>
<reference evidence="1" key="1">
    <citation type="submission" date="2021-09" db="EMBL/GenBank/DDBJ databases">
        <authorList>
            <person name="Martin H S."/>
        </authorList>
    </citation>
    <scope>NUCLEOTIDE SEQUENCE</scope>
</reference>
<dbReference type="EMBL" id="CAKASE010000072">
    <property type="protein sequence ID" value="CAG9574303.1"/>
    <property type="molecule type" value="Genomic_DNA"/>
</dbReference>
<gene>
    <name evidence="1" type="ORF">DCHRY22_LOCUS10846</name>
</gene>
<proteinExistence type="predicted"/>
<evidence type="ECO:0000313" key="2">
    <source>
        <dbReference type="Proteomes" id="UP000789524"/>
    </source>
</evidence>
<sequence>MWVYQEMVNEGEFDDFPSSGVHAFAPPEWVPTIEVSTDNAAGFGVVAEKVRGRELGEPEECGLGFGQYARPDPLIESSRELEDFQPFHGPDLDTLTRIRLRH</sequence>
<keyword evidence="2" id="KW-1185">Reference proteome</keyword>
<dbReference type="AlphaFoldDB" id="A0A8J2QYD2"/>
<organism evidence="1 2">
    <name type="scientific">Danaus chrysippus</name>
    <name type="common">African queen</name>
    <dbReference type="NCBI Taxonomy" id="151541"/>
    <lineage>
        <taxon>Eukaryota</taxon>
        <taxon>Metazoa</taxon>
        <taxon>Ecdysozoa</taxon>
        <taxon>Arthropoda</taxon>
        <taxon>Hexapoda</taxon>
        <taxon>Insecta</taxon>
        <taxon>Pterygota</taxon>
        <taxon>Neoptera</taxon>
        <taxon>Endopterygota</taxon>
        <taxon>Lepidoptera</taxon>
        <taxon>Glossata</taxon>
        <taxon>Ditrysia</taxon>
        <taxon>Papilionoidea</taxon>
        <taxon>Nymphalidae</taxon>
        <taxon>Danainae</taxon>
        <taxon>Danaini</taxon>
        <taxon>Danaina</taxon>
        <taxon>Danaus</taxon>
        <taxon>Anosia</taxon>
    </lineage>
</organism>
<name>A0A8J2QYD2_9NEOP</name>
<dbReference type="Proteomes" id="UP000789524">
    <property type="component" value="Unassembled WGS sequence"/>
</dbReference>
<accession>A0A8J2QYD2</accession>
<protein>
    <submittedName>
        <fullName evidence="1">(African queen) hypothetical protein</fullName>
    </submittedName>
</protein>
<comment type="caution">
    <text evidence="1">The sequence shown here is derived from an EMBL/GenBank/DDBJ whole genome shotgun (WGS) entry which is preliminary data.</text>
</comment>